<accession>A0A5C1HZS8</accession>
<dbReference type="OrthoDB" id="7295299at2"/>
<name>A0A5C1HZS8_9SPHI</name>
<proteinExistence type="predicted"/>
<evidence type="ECO:0008006" key="3">
    <source>
        <dbReference type="Google" id="ProtNLM"/>
    </source>
</evidence>
<dbReference type="SUPFAM" id="SSF53448">
    <property type="entry name" value="Nucleotide-diphospho-sugar transferases"/>
    <property type="match status" value="1"/>
</dbReference>
<dbReference type="RefSeq" id="WP_112573924.1">
    <property type="nucleotide sequence ID" value="NZ_CP043450.1"/>
</dbReference>
<organism evidence="1 2">
    <name type="scientific">Mucilaginibacter rubeus</name>
    <dbReference type="NCBI Taxonomy" id="2027860"/>
    <lineage>
        <taxon>Bacteria</taxon>
        <taxon>Pseudomonadati</taxon>
        <taxon>Bacteroidota</taxon>
        <taxon>Sphingobacteriia</taxon>
        <taxon>Sphingobacteriales</taxon>
        <taxon>Sphingobacteriaceae</taxon>
        <taxon>Mucilaginibacter</taxon>
    </lineage>
</organism>
<keyword evidence="2" id="KW-1185">Reference proteome</keyword>
<dbReference type="EMBL" id="CP043450">
    <property type="protein sequence ID" value="QEM11387.1"/>
    <property type="molecule type" value="Genomic_DNA"/>
</dbReference>
<evidence type="ECO:0000313" key="1">
    <source>
        <dbReference type="EMBL" id="QEM11387.1"/>
    </source>
</evidence>
<dbReference type="Gene3D" id="3.90.550.10">
    <property type="entry name" value="Spore Coat Polysaccharide Biosynthesis Protein SpsA, Chain A"/>
    <property type="match status" value="1"/>
</dbReference>
<gene>
    <name evidence="1" type="ORF">DEO27_015585</name>
</gene>
<protein>
    <recommendedName>
        <fullName evidence="3">Galactosyltransferase C-terminal domain-containing protein</fullName>
    </recommendedName>
</protein>
<dbReference type="Proteomes" id="UP000251402">
    <property type="component" value="Chromosome"/>
</dbReference>
<dbReference type="AlphaFoldDB" id="A0A5C1HZS8"/>
<evidence type="ECO:0000313" key="2">
    <source>
        <dbReference type="Proteomes" id="UP000251402"/>
    </source>
</evidence>
<dbReference type="InterPro" id="IPR029044">
    <property type="entry name" value="Nucleotide-diphossugar_trans"/>
</dbReference>
<reference evidence="1" key="1">
    <citation type="submission" date="2019-08" db="EMBL/GenBank/DDBJ databases">
        <title>Comparative genome analysis confer to the adaptation heavy metal polluted environment.</title>
        <authorList>
            <person name="Li Y."/>
        </authorList>
    </citation>
    <scope>NUCLEOTIDE SEQUENCE [LARGE SCALE GENOMIC DNA]</scope>
    <source>
        <strain evidence="1">P1</strain>
    </source>
</reference>
<dbReference type="KEGG" id="mrub:DEO27_015585"/>
<sequence>MIFLSAQPDDHYFLWQLQLQLYNFKLHDIDLKKVHILVGYDPMKGLQQDFLNFIEDNTDVNVHAYPDTRIKKTYLSSIRPHIIAKHLAAFPELQYDSIFYHDSDICFKKLPDFTLLNKGGIWYASDTRSYLDCSYITKKAGALVLTEMCRIVGVAVQDVEKNDKHAGGAQYLLKRTDAEFWLKVQSDCDRMYDYLIQYNNGLGFCNQGRLNQIQAWCTDMWVIWWNAIFYNREFQIHPELDFAWADSPIEQLERCKILHYTGTIGKDDPKLFRKTDYINYSPFHADLSGLDPEICGRYVRDMIDGYMASQETKKIDLHDVSFLIPVRIDSDDRLENVYAVTRYLAINLKSNIILTEIDQTSKIDVTKLPPQVKYFFIEDDSPQLYHTKYNNLMILNADTPYIALYDADIILPVAQIIEAVRILRENEFSAVFPYDGNFVNVDSLLKAMFIKLLDTNLFEENQQKLNFIARRSYGGCIFLNKLDYQEAGIDNELIDSWGPEDIERVKRLTILGYRVKRISGNLYHLSHSRGINSRYQSMEVRCTLMEEYLKICSFTKEELRIYVGTWSWGNPKVKLSK</sequence>